<evidence type="ECO:0000256" key="2">
    <source>
        <dbReference type="ARBA" id="ARBA00022598"/>
    </source>
</evidence>
<evidence type="ECO:0000313" key="10">
    <source>
        <dbReference type="EMBL" id="OGD81438.1"/>
    </source>
</evidence>
<dbReference type="PRINTS" id="PR00987">
    <property type="entry name" value="TRNASYNTHGLU"/>
</dbReference>
<dbReference type="PANTHER" id="PTHR43311:SF2">
    <property type="entry name" value="GLUTAMATE--TRNA LIGASE, MITOCHONDRIAL-RELATED"/>
    <property type="match status" value="1"/>
</dbReference>
<evidence type="ECO:0000259" key="9">
    <source>
        <dbReference type="Pfam" id="PF00749"/>
    </source>
</evidence>
<dbReference type="GO" id="GO:0004818">
    <property type="term" value="F:glutamate-tRNA ligase activity"/>
    <property type="evidence" value="ECO:0007669"/>
    <property type="project" value="UniProtKB-EC"/>
</dbReference>
<dbReference type="InterPro" id="IPR004527">
    <property type="entry name" value="Glu-tRNA-ligase_bac/mito"/>
</dbReference>
<reference evidence="10 11" key="1">
    <citation type="journal article" date="2016" name="Nat. Commun.">
        <title>Thousands of microbial genomes shed light on interconnected biogeochemical processes in an aquifer system.</title>
        <authorList>
            <person name="Anantharaman K."/>
            <person name="Brown C.T."/>
            <person name="Hug L.A."/>
            <person name="Sharon I."/>
            <person name="Castelle C.J."/>
            <person name="Probst A.J."/>
            <person name="Thomas B.C."/>
            <person name="Singh A."/>
            <person name="Wilkins M.J."/>
            <person name="Karaoz U."/>
            <person name="Brodie E.L."/>
            <person name="Williams K.H."/>
            <person name="Hubbard S.S."/>
            <person name="Banfield J.F."/>
        </authorList>
    </citation>
    <scope>NUCLEOTIDE SEQUENCE [LARGE SCALE GENOMIC DNA]</scope>
</reference>
<dbReference type="FunFam" id="3.40.50.620:FF:000045">
    <property type="entry name" value="Glutamate--tRNA ligase, mitochondrial"/>
    <property type="match status" value="1"/>
</dbReference>
<dbReference type="SUPFAM" id="SSF52374">
    <property type="entry name" value="Nucleotidylyl transferase"/>
    <property type="match status" value="1"/>
</dbReference>
<dbReference type="Gene3D" id="3.40.50.620">
    <property type="entry name" value="HUPs"/>
    <property type="match status" value="1"/>
</dbReference>
<evidence type="ECO:0000256" key="3">
    <source>
        <dbReference type="ARBA" id="ARBA00022741"/>
    </source>
</evidence>
<feature type="non-terminal residue" evidence="10">
    <location>
        <position position="354"/>
    </location>
</feature>
<evidence type="ECO:0000256" key="4">
    <source>
        <dbReference type="ARBA" id="ARBA00022840"/>
    </source>
</evidence>
<evidence type="ECO:0000313" key="11">
    <source>
        <dbReference type="Proteomes" id="UP000179237"/>
    </source>
</evidence>
<dbReference type="InterPro" id="IPR000924">
    <property type="entry name" value="Glu/Gln-tRNA-synth"/>
</dbReference>
<evidence type="ECO:0000256" key="8">
    <source>
        <dbReference type="RuleBase" id="RU363037"/>
    </source>
</evidence>
<dbReference type="GO" id="GO:0006424">
    <property type="term" value="P:glutamyl-tRNA aminoacylation"/>
    <property type="evidence" value="ECO:0007669"/>
    <property type="project" value="InterPro"/>
</dbReference>
<dbReference type="AlphaFoldDB" id="A0A1F5FPA3"/>
<dbReference type="GO" id="GO:0005524">
    <property type="term" value="F:ATP binding"/>
    <property type="evidence" value="ECO:0007669"/>
    <property type="project" value="UniProtKB-KW"/>
</dbReference>
<comment type="similarity">
    <text evidence="8">Belongs to the class-I aminoacyl-tRNA synthetase family.</text>
</comment>
<gene>
    <name evidence="10" type="ORF">A2572_01725</name>
</gene>
<dbReference type="CDD" id="cd00808">
    <property type="entry name" value="GluRS_core"/>
    <property type="match status" value="1"/>
</dbReference>
<keyword evidence="4 8" id="KW-0067">ATP-binding</keyword>
<keyword evidence="3 8" id="KW-0547">Nucleotide-binding</keyword>
<name>A0A1F5FPA3_9BACT</name>
<dbReference type="GO" id="GO:0008270">
    <property type="term" value="F:zinc ion binding"/>
    <property type="evidence" value="ECO:0007669"/>
    <property type="project" value="InterPro"/>
</dbReference>
<dbReference type="Proteomes" id="UP000179237">
    <property type="component" value="Unassembled WGS sequence"/>
</dbReference>
<comment type="caution">
    <text evidence="10">The sequence shown here is derived from an EMBL/GenBank/DDBJ whole genome shotgun (WGS) entry which is preliminary data.</text>
</comment>
<organism evidence="10 11">
    <name type="scientific">Candidatus Collierbacteria bacterium RIFOXYD1_FULL_40_9</name>
    <dbReference type="NCBI Taxonomy" id="1817731"/>
    <lineage>
        <taxon>Bacteria</taxon>
        <taxon>Candidatus Collieribacteriota</taxon>
    </lineage>
</organism>
<dbReference type="InterPro" id="IPR020058">
    <property type="entry name" value="Glu/Gln-tRNA-synth_Ib_cat-dom"/>
</dbReference>
<dbReference type="EMBL" id="MFAQ01000044">
    <property type="protein sequence ID" value="OGD81438.1"/>
    <property type="molecule type" value="Genomic_DNA"/>
</dbReference>
<protein>
    <recommendedName>
        <fullName evidence="1">glutamate--tRNA ligase</fullName>
        <ecNumber evidence="1">6.1.1.17</ecNumber>
    </recommendedName>
    <alternativeName>
        <fullName evidence="7">Glutamyl-tRNA synthetase</fullName>
    </alternativeName>
</protein>
<keyword evidence="5 8" id="KW-0648">Protein biosynthesis</keyword>
<keyword evidence="6 8" id="KW-0030">Aminoacyl-tRNA synthetase</keyword>
<keyword evidence="2 8" id="KW-0436">Ligase</keyword>
<sequence>MFFLYIKYTITMSIQHTRTRFAPSPTGNLHIGSLRTAVYTYALAKKNGGQFILRLEDTDKKREVEGSAQKLYEVLKTFGLNWDEGPIVGGSFGPYIQSERLSLGQYKQAAEKLMSQGNAFYCFCKPQSKEEIKEGRKFKIEFRDPCRHLSSEQIQKNIAQGHVPAIRLKTPDNETISYTDFVLGKQTTWKTDVVDDAMLLKSDGFPTYHLAVVVDDTAMNITHVLRGHDWQPSTPIHLLIYKYLNIPVPQIGHLTDILNTDGKGKLSKRNNNVSCEQYLNDGYLPEALLNFVILLGWAPKDNQEMFTLEEFVSKFDPKGFQKSNPRFDQRKLDWLNGQYLRKKQDDILADQSRP</sequence>
<dbReference type="InterPro" id="IPR014729">
    <property type="entry name" value="Rossmann-like_a/b/a_fold"/>
</dbReference>
<evidence type="ECO:0000256" key="7">
    <source>
        <dbReference type="ARBA" id="ARBA00030865"/>
    </source>
</evidence>
<dbReference type="InterPro" id="IPR033910">
    <property type="entry name" value="GluRS_core"/>
</dbReference>
<dbReference type="NCBIfam" id="TIGR00464">
    <property type="entry name" value="gltX_bact"/>
    <property type="match status" value="1"/>
</dbReference>
<dbReference type="InterPro" id="IPR049940">
    <property type="entry name" value="GluQ/Sye"/>
</dbReference>
<dbReference type="PANTHER" id="PTHR43311">
    <property type="entry name" value="GLUTAMATE--TRNA LIGASE"/>
    <property type="match status" value="1"/>
</dbReference>
<accession>A0A1F5FPA3</accession>
<proteinExistence type="inferred from homology"/>
<dbReference type="EC" id="6.1.1.17" evidence="1"/>
<dbReference type="Pfam" id="PF00749">
    <property type="entry name" value="tRNA-synt_1c"/>
    <property type="match status" value="1"/>
</dbReference>
<evidence type="ECO:0000256" key="1">
    <source>
        <dbReference type="ARBA" id="ARBA00012835"/>
    </source>
</evidence>
<feature type="domain" description="Glutamyl/glutaminyl-tRNA synthetase class Ib catalytic" evidence="9">
    <location>
        <begin position="18"/>
        <end position="334"/>
    </location>
</feature>
<evidence type="ECO:0000256" key="5">
    <source>
        <dbReference type="ARBA" id="ARBA00022917"/>
    </source>
</evidence>
<evidence type="ECO:0000256" key="6">
    <source>
        <dbReference type="ARBA" id="ARBA00023146"/>
    </source>
</evidence>